<keyword evidence="9" id="KW-0436">Ligase</keyword>
<protein>
    <submittedName>
        <fullName evidence="9">O-Antigen ligase</fullName>
    </submittedName>
</protein>
<feature type="transmembrane region" description="Helical" evidence="5">
    <location>
        <begin position="96"/>
        <end position="117"/>
    </location>
</feature>
<dbReference type="InterPro" id="IPR021797">
    <property type="entry name" value="Wzy_C_2"/>
</dbReference>
<evidence type="ECO:0000256" key="1">
    <source>
        <dbReference type="ARBA" id="ARBA00004141"/>
    </source>
</evidence>
<evidence type="ECO:0000259" key="7">
    <source>
        <dbReference type="Pfam" id="PF11846"/>
    </source>
</evidence>
<feature type="transmembrane region" description="Helical" evidence="5">
    <location>
        <begin position="72"/>
        <end position="90"/>
    </location>
</feature>
<reference evidence="9 10" key="1">
    <citation type="submission" date="2016-04" db="EMBL/GenBank/DDBJ databases">
        <title>Complete genome sequencing of OXA-72 bearing Acinetobacter pittii strain IEC338SC.</title>
        <authorList>
            <person name="Brasiliense D.M."/>
            <person name="Lima K.V."/>
            <person name="Souza C.O."/>
            <person name="Dutra L.G."/>
            <person name="Mamizuka E.M."/>
            <person name="Perez-Chaparro P.J."/>
            <person name="McCulloch J.A."/>
        </authorList>
    </citation>
    <scope>NUCLEOTIDE SEQUENCE [LARGE SCALE GENOMIC DNA]</scope>
    <source>
        <strain evidence="9 10">IEC338SC</strain>
    </source>
</reference>
<dbReference type="GO" id="GO:0016874">
    <property type="term" value="F:ligase activity"/>
    <property type="evidence" value="ECO:0007669"/>
    <property type="project" value="UniProtKB-KW"/>
</dbReference>
<dbReference type="Proteomes" id="UP000076152">
    <property type="component" value="Chromosome"/>
</dbReference>
<feature type="transmembrane region" description="Helical" evidence="5">
    <location>
        <begin position="129"/>
        <end position="149"/>
    </location>
</feature>
<feature type="transmembrane region" description="Helical" evidence="5">
    <location>
        <begin position="174"/>
        <end position="191"/>
    </location>
</feature>
<feature type="domain" description="Virulence factor membrane-bound polymerase C-terminal" evidence="7">
    <location>
        <begin position="381"/>
        <end position="544"/>
    </location>
</feature>
<evidence type="ECO:0000313" key="9">
    <source>
        <dbReference type="EMBL" id="AMX17503.1"/>
    </source>
</evidence>
<feature type="domain" description="Protein glycosylation ligase" evidence="8">
    <location>
        <begin position="166"/>
        <end position="190"/>
    </location>
</feature>
<dbReference type="PANTHER" id="PTHR37422:SF13">
    <property type="entry name" value="LIPOPOLYSACCHARIDE BIOSYNTHESIS PROTEIN PA4999-RELATED"/>
    <property type="match status" value="1"/>
</dbReference>
<dbReference type="AlphaFoldDB" id="A0AB33B7H7"/>
<name>A0AB33B7H7_ACIPI</name>
<dbReference type="InterPro" id="IPR007016">
    <property type="entry name" value="O-antigen_ligase-rel_domated"/>
</dbReference>
<sequence length="555" mass="63941">MYNSPKFWPLTFPMQVFFLFLATILLSFAWLSPFHYSPWVMFSSEVSTFGAGLCVLTVLLQQNIKIPRAQILLLPFTLIPIVQWGFGLVFDLSTALLSSFYLLGFWFMVVAGYNLSLDQKKRDQIFSGFSLLVIITSLLTSLIAIFQWLNIESHLIYTLHLIGNRPYGNFGQPNNMATFLIIGLLGCLYLYEKNKVTLWLLFPSALIILFTIALSQSRTSWIVFPFLFIYWVVKQFKKQKRFGFTQGFLWCLAFFLIAVLILPYITQFIEFSINTEITETSSFVARAGSGHERIGMWIQILHAIAQQPWLGYGWSQTSVAVVDSIQYGTVHVWFNSAHNVLLDIIIWNGVPLGAVIIIYFACWFIWLNQQAKNTISIIAIMMVCTVLIHAMLEFPQRYAYFLLTCGFLLGIVQAQSPVLKGIVLSKHLLRLTWVVGLLLIIAILRDYNVYVLNSNLLFNNKRPNAEFMGSGKIFVLTQFEQRLRWIELNPRTTLSENDLVEWGNLVKNKATPYNLRKYAKLLAYNGKVEQAQQQIFILQHLYRQKITLSELLKEK</sequence>
<dbReference type="Pfam" id="PF11846">
    <property type="entry name" value="Wzy_C_2"/>
    <property type="match status" value="1"/>
</dbReference>
<comment type="subcellular location">
    <subcellularLocation>
        <location evidence="1">Membrane</location>
        <topology evidence="1">Multi-pass membrane protein</topology>
    </subcellularLocation>
</comment>
<keyword evidence="3 5" id="KW-1133">Transmembrane helix</keyword>
<feature type="transmembrane region" description="Helical" evidence="5">
    <location>
        <begin position="248"/>
        <end position="266"/>
    </location>
</feature>
<feature type="transmembrane region" description="Helical" evidence="5">
    <location>
        <begin position="12"/>
        <end position="33"/>
    </location>
</feature>
<dbReference type="EMBL" id="CP015145">
    <property type="protein sequence ID" value="AMX17503.1"/>
    <property type="molecule type" value="Genomic_DNA"/>
</dbReference>
<feature type="transmembrane region" description="Helical" evidence="5">
    <location>
        <begin position="431"/>
        <end position="452"/>
    </location>
</feature>
<dbReference type="Pfam" id="PF15864">
    <property type="entry name" value="PglL_A"/>
    <property type="match status" value="1"/>
</dbReference>
<evidence type="ECO:0000259" key="6">
    <source>
        <dbReference type="Pfam" id="PF04932"/>
    </source>
</evidence>
<evidence type="ECO:0000256" key="5">
    <source>
        <dbReference type="SAM" id="Phobius"/>
    </source>
</evidence>
<proteinExistence type="predicted"/>
<dbReference type="GO" id="GO:0016020">
    <property type="term" value="C:membrane"/>
    <property type="evidence" value="ECO:0007669"/>
    <property type="project" value="UniProtKB-SubCell"/>
</dbReference>
<feature type="transmembrane region" description="Helical" evidence="5">
    <location>
        <begin position="344"/>
        <end position="367"/>
    </location>
</feature>
<dbReference type="InterPro" id="IPR031726">
    <property type="entry name" value="PglL_A"/>
</dbReference>
<accession>A0AB33B7H7</accession>
<evidence type="ECO:0000256" key="2">
    <source>
        <dbReference type="ARBA" id="ARBA00022692"/>
    </source>
</evidence>
<feature type="domain" description="O-antigen ligase-related" evidence="6">
    <location>
        <begin position="205"/>
        <end position="356"/>
    </location>
</feature>
<dbReference type="InterPro" id="IPR051533">
    <property type="entry name" value="WaaL-like"/>
</dbReference>
<evidence type="ECO:0000259" key="8">
    <source>
        <dbReference type="Pfam" id="PF15864"/>
    </source>
</evidence>
<keyword evidence="2 5" id="KW-0812">Transmembrane</keyword>
<feature type="transmembrane region" description="Helical" evidence="5">
    <location>
        <begin position="39"/>
        <end position="60"/>
    </location>
</feature>
<gene>
    <name evidence="9" type="ORF">IEC338SC_0314</name>
</gene>
<feature type="transmembrane region" description="Helical" evidence="5">
    <location>
        <begin position="220"/>
        <end position="236"/>
    </location>
</feature>
<organism evidence="9 10">
    <name type="scientific">Acinetobacter pittii</name>
    <name type="common">Acinetobacter genomosp. 3</name>
    <dbReference type="NCBI Taxonomy" id="48296"/>
    <lineage>
        <taxon>Bacteria</taxon>
        <taxon>Pseudomonadati</taxon>
        <taxon>Pseudomonadota</taxon>
        <taxon>Gammaproteobacteria</taxon>
        <taxon>Moraxellales</taxon>
        <taxon>Moraxellaceae</taxon>
        <taxon>Acinetobacter</taxon>
        <taxon>Acinetobacter calcoaceticus/baumannii complex</taxon>
    </lineage>
</organism>
<feature type="transmembrane region" description="Helical" evidence="5">
    <location>
        <begin position="374"/>
        <end position="392"/>
    </location>
</feature>
<dbReference type="Pfam" id="PF04932">
    <property type="entry name" value="Wzy_C"/>
    <property type="match status" value="1"/>
</dbReference>
<evidence type="ECO:0000256" key="3">
    <source>
        <dbReference type="ARBA" id="ARBA00022989"/>
    </source>
</evidence>
<keyword evidence="4 5" id="KW-0472">Membrane</keyword>
<dbReference type="PANTHER" id="PTHR37422">
    <property type="entry name" value="TEICHURONIC ACID BIOSYNTHESIS PROTEIN TUAE"/>
    <property type="match status" value="1"/>
</dbReference>
<feature type="transmembrane region" description="Helical" evidence="5">
    <location>
        <begin position="198"/>
        <end position="214"/>
    </location>
</feature>
<evidence type="ECO:0000313" key="10">
    <source>
        <dbReference type="Proteomes" id="UP000076152"/>
    </source>
</evidence>
<evidence type="ECO:0000256" key="4">
    <source>
        <dbReference type="ARBA" id="ARBA00023136"/>
    </source>
</evidence>